<dbReference type="OrthoDB" id="9805976at2"/>
<dbReference type="InterPro" id="IPR005025">
    <property type="entry name" value="FMN_Rdtase-like_dom"/>
</dbReference>
<dbReference type="PANTHER" id="PTHR43278">
    <property type="entry name" value="NAD(P)H-DEPENDENT FMN-CONTAINING OXIDOREDUCTASE YWQN-RELATED"/>
    <property type="match status" value="1"/>
</dbReference>
<dbReference type="InterPro" id="IPR051796">
    <property type="entry name" value="ISF_SsuE-like"/>
</dbReference>
<proteinExistence type="predicted"/>
<evidence type="ECO:0000256" key="2">
    <source>
        <dbReference type="ARBA" id="ARBA00022643"/>
    </source>
</evidence>
<protein>
    <submittedName>
        <fullName evidence="4">NADPH-dependent FMN reductase</fullName>
    </submittedName>
</protein>
<reference evidence="4 5" key="1">
    <citation type="submission" date="2013-06" db="EMBL/GenBank/DDBJ databases">
        <title>Rumen cellulosomics: divergent fiber-degrading strategies revealed by comparative genome-wide analysis of six Ruminococcal strains.</title>
        <authorList>
            <person name="Dassa B."/>
            <person name="Borovok I."/>
            <person name="Lamed R."/>
            <person name="Flint H."/>
            <person name="Yeoman C.J."/>
            <person name="White B."/>
            <person name="Bayer E.A."/>
        </authorList>
    </citation>
    <scope>NUCLEOTIDE SEQUENCE [LARGE SCALE GENOMIC DNA]</scope>
    <source>
        <strain evidence="4 5">SY3</strain>
    </source>
</reference>
<dbReference type="SUPFAM" id="SSF52218">
    <property type="entry name" value="Flavoproteins"/>
    <property type="match status" value="1"/>
</dbReference>
<keyword evidence="1" id="KW-0285">Flavoprotein</keyword>
<dbReference type="EMBL" id="JEOB01000001">
    <property type="protein sequence ID" value="EXM40692.1"/>
    <property type="molecule type" value="Genomic_DNA"/>
</dbReference>
<evidence type="ECO:0000313" key="5">
    <source>
        <dbReference type="Proteomes" id="UP000021369"/>
    </source>
</evidence>
<evidence type="ECO:0000256" key="1">
    <source>
        <dbReference type="ARBA" id="ARBA00022630"/>
    </source>
</evidence>
<feature type="domain" description="NADPH-dependent FMN reductase-like" evidence="3">
    <location>
        <begin position="4"/>
        <end position="103"/>
    </location>
</feature>
<gene>
    <name evidence="4" type="ORF">RASY3_02625</name>
</gene>
<dbReference type="GO" id="GO:0016491">
    <property type="term" value="F:oxidoreductase activity"/>
    <property type="evidence" value="ECO:0007669"/>
    <property type="project" value="InterPro"/>
</dbReference>
<name>A0A011V5A9_RUMAL</name>
<dbReference type="PATRIC" id="fig|1341156.4.peg.246"/>
<dbReference type="InterPro" id="IPR029039">
    <property type="entry name" value="Flavoprotein-like_sf"/>
</dbReference>
<keyword evidence="5" id="KW-1185">Reference proteome</keyword>
<accession>A0A011V5A9</accession>
<dbReference type="Pfam" id="PF03358">
    <property type="entry name" value="FMN_red"/>
    <property type="match status" value="1"/>
</dbReference>
<dbReference type="PANTHER" id="PTHR43278:SF1">
    <property type="entry name" value="IRON-SULFUR FLAVOPROTEIN MJ1083"/>
    <property type="match status" value="1"/>
</dbReference>
<dbReference type="Proteomes" id="UP000021369">
    <property type="component" value="Unassembled WGS sequence"/>
</dbReference>
<evidence type="ECO:0000259" key="3">
    <source>
        <dbReference type="Pfam" id="PF03358"/>
    </source>
</evidence>
<sequence>MSKKVLIISSSPRITGNSARLALSFAEGAKVAGNEVEFVSLHDKQIGFCKGCFACQKTQRCVIHDDADTIREKMLTADVLVFATPIYYYEMSGQLKTMLDRGNPLFIADYTFRDIYVLTTAAEDDENVPKRAVSGIEGWIECFEKARLAGFLFCGGVTDVGDIENSSKLNEAYEMGKGI</sequence>
<evidence type="ECO:0000313" key="4">
    <source>
        <dbReference type="EMBL" id="EXM40692.1"/>
    </source>
</evidence>
<dbReference type="RefSeq" id="WP_037284883.1">
    <property type="nucleotide sequence ID" value="NZ_JEOB01000001.1"/>
</dbReference>
<organism evidence="4 5">
    <name type="scientific">Ruminococcus albus SY3</name>
    <dbReference type="NCBI Taxonomy" id="1341156"/>
    <lineage>
        <taxon>Bacteria</taxon>
        <taxon>Bacillati</taxon>
        <taxon>Bacillota</taxon>
        <taxon>Clostridia</taxon>
        <taxon>Eubacteriales</taxon>
        <taxon>Oscillospiraceae</taxon>
        <taxon>Ruminococcus</taxon>
    </lineage>
</organism>
<dbReference type="AlphaFoldDB" id="A0A011V5A9"/>
<comment type="caution">
    <text evidence="4">The sequence shown here is derived from an EMBL/GenBank/DDBJ whole genome shotgun (WGS) entry which is preliminary data.</text>
</comment>
<keyword evidence="2" id="KW-0288">FMN</keyword>
<dbReference type="Gene3D" id="3.40.50.360">
    <property type="match status" value="1"/>
</dbReference>